<dbReference type="KEGG" id="bhs:BM1374165_00462"/>
<protein>
    <submittedName>
        <fullName evidence="1">Uncharacterized protein</fullName>
    </submittedName>
</protein>
<gene>
    <name evidence="1" type="ORF">BM1374165_00462</name>
</gene>
<dbReference type="EMBL" id="HG969191">
    <property type="protein sequence ID" value="CDO46482.1"/>
    <property type="molecule type" value="Genomic_DNA"/>
</dbReference>
<evidence type="ECO:0000313" key="2">
    <source>
        <dbReference type="Proteomes" id="UP000019801"/>
    </source>
</evidence>
<organism evidence="1 2">
    <name type="scientific">Bartonella henselae</name>
    <name type="common">Rochalimaea henselae</name>
    <dbReference type="NCBI Taxonomy" id="38323"/>
    <lineage>
        <taxon>Bacteria</taxon>
        <taxon>Pseudomonadati</taxon>
        <taxon>Pseudomonadota</taxon>
        <taxon>Alphaproteobacteria</taxon>
        <taxon>Hyphomicrobiales</taxon>
        <taxon>Bartonellaceae</taxon>
        <taxon>Bartonella</taxon>
    </lineage>
</organism>
<dbReference type="Proteomes" id="UP000019801">
    <property type="component" value="Chromosome I"/>
</dbReference>
<name>X5M671_BARHN</name>
<accession>X5M671</accession>
<dbReference type="PATRIC" id="fig|38323.5.peg.548"/>
<dbReference type="KEGG" id="bhn:PRJBM_00489"/>
<reference evidence="2" key="1">
    <citation type="submission" date="2013-11" db="EMBL/GenBank/DDBJ databases">
        <title>Genome sequencing of Bartonella spp. isolated from human blood.</title>
        <authorList>
            <person name="Raoult D."/>
        </authorList>
    </citation>
    <scope>NUCLEOTIDE SEQUENCE</scope>
    <source>
        <strain evidence="2">BM1374165</strain>
    </source>
</reference>
<proteinExistence type="predicted"/>
<sequence>MNQNTSPLSSLFLEKGILLLLSVDYGNEKELSHDL</sequence>
<dbReference type="AlphaFoldDB" id="X5M671"/>
<evidence type="ECO:0000313" key="1">
    <source>
        <dbReference type="EMBL" id="CDO46482.1"/>
    </source>
</evidence>